<name>B2WFA3_PYRTR</name>
<keyword evidence="2" id="KW-0812">Transmembrane</keyword>
<dbReference type="STRING" id="426418.B2WFA3"/>
<dbReference type="HOGENOM" id="CLU_025521_0_0_1"/>
<dbReference type="Pfam" id="PF26616">
    <property type="entry name" value="CorA-like"/>
    <property type="match status" value="1"/>
</dbReference>
<evidence type="ECO:0000313" key="4">
    <source>
        <dbReference type="EMBL" id="EDU51183.1"/>
    </source>
</evidence>
<dbReference type="InterPro" id="IPR058257">
    <property type="entry name" value="CorA-like_dom"/>
</dbReference>
<keyword evidence="2" id="KW-0472">Membrane</keyword>
<dbReference type="Proteomes" id="UP000001471">
    <property type="component" value="Unassembled WGS sequence"/>
</dbReference>
<feature type="domain" description="CorA-like transporter" evidence="3">
    <location>
        <begin position="51"/>
        <end position="217"/>
    </location>
</feature>
<accession>B2WFA3</accession>
<dbReference type="AlphaFoldDB" id="B2WFA3"/>
<keyword evidence="2" id="KW-1133">Transmembrane helix</keyword>
<protein>
    <recommendedName>
        <fullName evidence="3">CorA-like transporter domain-containing protein</fullName>
    </recommendedName>
</protein>
<dbReference type="eggNOG" id="ENOG502SSBC">
    <property type="taxonomic scope" value="Eukaryota"/>
</dbReference>
<evidence type="ECO:0000256" key="1">
    <source>
        <dbReference type="SAM" id="MobiDB-lite"/>
    </source>
</evidence>
<dbReference type="OrthoDB" id="5396681at2759"/>
<dbReference type="EMBL" id="DS231623">
    <property type="protein sequence ID" value="EDU51183.1"/>
    <property type="molecule type" value="Genomic_DNA"/>
</dbReference>
<evidence type="ECO:0000256" key="2">
    <source>
        <dbReference type="SAM" id="Phobius"/>
    </source>
</evidence>
<dbReference type="InParanoid" id="B2WFA3"/>
<feature type="region of interest" description="Disordered" evidence="1">
    <location>
        <begin position="337"/>
        <end position="370"/>
    </location>
</feature>
<proteinExistence type="predicted"/>
<dbReference type="Gene3D" id="1.20.58.340">
    <property type="entry name" value="Magnesium transport protein CorA, transmembrane region"/>
    <property type="match status" value="1"/>
</dbReference>
<sequence>MAYVWDSFETYRLDQQDLEKYLTGLFGHYDFLITVVNGYYKFWIPSALSTVNPSFLDFLFPFGRQGFARDFHFSGLRDESRLANYLDSSIPTALGRSGRDIRLCYNLRSVEPCKDHSPWSIRQCAVYHTFDLKTRKTFWIFVKGNKVIKERVTEALERLNHIDTATKKPRQPVHSPSCDEFNTSLEIHLLLCNWSGENWRWYINELEDQLQATTQGALEFKVEKKLTLVTTPSVSSVMSPRTGIGIFRKASWAPHPSRASRFEALSPLSIPSAVVPEDAMQSQPSLLSQPPTRLNTRYNTWSTVLPRDPTKRKKFAFIRPSSLLKSVPWPWKVEDVSNRPTPSDNEKLAPSSNKFPPPQLPPSTSQDELDKIPGTFTFQTLQDIQHIEEKAQEALLHMKLNMEVLTHLRQQYQHFTHHTNFPNEMARHREESLFNFDKGVIGVEKDLRMLESQIETLLLLLNNRKTLVSGMLQHRSSKASEFYAKESRESAARMEEMTLTMQALAVKTTQETVSMRVITTVTLFFLPATFIATFMSTDILKFENDRQDLQTKGLSIYLAISLPLTAFTFFVWYVIYRWAKMKTEARSDKLSEAVSEV</sequence>
<dbReference type="OMA" id="EWCAENW"/>
<reference evidence="5" key="1">
    <citation type="journal article" date="2013" name="G3 (Bethesda)">
        <title>Comparative genomics of a plant-pathogenic fungus, Pyrenophora tritici-repentis, reveals transduplication and the impact of repeat elements on pathogenicity and population divergence.</title>
        <authorList>
            <person name="Manning V.A."/>
            <person name="Pandelova I."/>
            <person name="Dhillon B."/>
            <person name="Wilhelm L.J."/>
            <person name="Goodwin S.B."/>
            <person name="Berlin A.M."/>
            <person name="Figueroa M."/>
            <person name="Freitag M."/>
            <person name="Hane J.K."/>
            <person name="Henrissat B."/>
            <person name="Holman W.H."/>
            <person name="Kodira C.D."/>
            <person name="Martin J."/>
            <person name="Oliver R.P."/>
            <person name="Robbertse B."/>
            <person name="Schackwitz W."/>
            <person name="Schwartz D.C."/>
            <person name="Spatafora J.W."/>
            <person name="Turgeon B.G."/>
            <person name="Yandava C."/>
            <person name="Young S."/>
            <person name="Zhou S."/>
            <person name="Zeng Q."/>
            <person name="Grigoriev I.V."/>
            <person name="Ma L.-J."/>
            <person name="Ciuffetti L.M."/>
        </authorList>
    </citation>
    <scope>NUCLEOTIDE SEQUENCE [LARGE SCALE GENOMIC DNA]</scope>
    <source>
        <strain evidence="5">Pt-1C-BFP</strain>
    </source>
</reference>
<evidence type="ECO:0000259" key="3">
    <source>
        <dbReference type="Pfam" id="PF26616"/>
    </source>
</evidence>
<gene>
    <name evidence="4" type="ORF">PTRG_08264</name>
</gene>
<feature type="transmembrane region" description="Helical" evidence="2">
    <location>
        <begin position="556"/>
        <end position="576"/>
    </location>
</feature>
<organism evidence="4 5">
    <name type="scientific">Pyrenophora tritici-repentis (strain Pt-1C-BFP)</name>
    <name type="common">Wheat tan spot fungus</name>
    <name type="synonym">Drechslera tritici-repentis</name>
    <dbReference type="NCBI Taxonomy" id="426418"/>
    <lineage>
        <taxon>Eukaryota</taxon>
        <taxon>Fungi</taxon>
        <taxon>Dikarya</taxon>
        <taxon>Ascomycota</taxon>
        <taxon>Pezizomycotina</taxon>
        <taxon>Dothideomycetes</taxon>
        <taxon>Pleosporomycetidae</taxon>
        <taxon>Pleosporales</taxon>
        <taxon>Pleosporineae</taxon>
        <taxon>Pleosporaceae</taxon>
        <taxon>Pyrenophora</taxon>
    </lineage>
</organism>
<evidence type="ECO:0000313" key="5">
    <source>
        <dbReference type="Proteomes" id="UP000001471"/>
    </source>
</evidence>
<feature type="transmembrane region" description="Helical" evidence="2">
    <location>
        <begin position="517"/>
        <end position="536"/>
    </location>
</feature>